<dbReference type="Pfam" id="PF01609">
    <property type="entry name" value="DDE_Tnp_1"/>
    <property type="match status" value="1"/>
</dbReference>
<dbReference type="Proteomes" id="UP000239430">
    <property type="component" value="Unassembled WGS sequence"/>
</dbReference>
<dbReference type="GO" id="GO:0003677">
    <property type="term" value="F:DNA binding"/>
    <property type="evidence" value="ECO:0007669"/>
    <property type="project" value="InterPro"/>
</dbReference>
<dbReference type="PANTHER" id="PTHR34614:SF2">
    <property type="entry name" value="TRANSPOSASE IS4-LIKE DOMAIN-CONTAINING PROTEIN"/>
    <property type="match status" value="1"/>
</dbReference>
<accession>A0A9X7P6D1</accession>
<dbReference type="InterPro" id="IPR002559">
    <property type="entry name" value="Transposase_11"/>
</dbReference>
<keyword evidence="4" id="KW-1185">Reference proteome</keyword>
<dbReference type="EMBL" id="PVXL01000041">
    <property type="protein sequence ID" value="PRR73285.1"/>
    <property type="molecule type" value="Genomic_DNA"/>
</dbReference>
<dbReference type="GO" id="GO:0004803">
    <property type="term" value="F:transposase activity"/>
    <property type="evidence" value="ECO:0007669"/>
    <property type="project" value="InterPro"/>
</dbReference>
<dbReference type="RefSeq" id="WP_106007074.1">
    <property type="nucleotide sequence ID" value="NZ_PVXL01000041.1"/>
</dbReference>
<feature type="domain" description="DUF4277" evidence="2">
    <location>
        <begin position="66"/>
        <end position="140"/>
    </location>
</feature>
<dbReference type="AlphaFoldDB" id="A0A9X7P6D1"/>
<dbReference type="GO" id="GO:0006313">
    <property type="term" value="P:DNA transposition"/>
    <property type="evidence" value="ECO:0007669"/>
    <property type="project" value="InterPro"/>
</dbReference>
<reference evidence="3 4" key="1">
    <citation type="submission" date="2018-03" db="EMBL/GenBank/DDBJ databases">
        <title>Genome sequence of Moorella stamsii DSM 26217.</title>
        <authorList>
            <person name="Poehlein A."/>
            <person name="Daniel R."/>
        </authorList>
    </citation>
    <scope>NUCLEOTIDE SEQUENCE [LARGE SCALE GENOMIC DNA]</scope>
    <source>
        <strain evidence="4">DSM 26217</strain>
    </source>
</reference>
<evidence type="ECO:0000259" key="2">
    <source>
        <dbReference type="Pfam" id="PF14104"/>
    </source>
</evidence>
<dbReference type="Pfam" id="PF14104">
    <property type="entry name" value="DUF4277"/>
    <property type="match status" value="1"/>
</dbReference>
<feature type="domain" description="Transposase IS4-like" evidence="1">
    <location>
        <begin position="210"/>
        <end position="506"/>
    </location>
</feature>
<proteinExistence type="predicted"/>
<gene>
    <name evidence="3" type="ORF">MOST_14310</name>
</gene>
<protein>
    <recommendedName>
        <fullName evidence="5">Transposase IS4-like domain-containing protein</fullName>
    </recommendedName>
</protein>
<evidence type="ECO:0000313" key="3">
    <source>
        <dbReference type="EMBL" id="PRR73285.1"/>
    </source>
</evidence>
<sequence>MDLQPFLESFAQLPPKLQQRLATELKIDVAKATPAGAVLIGFSLAQTFGVGETIDYLLGEEHLSVQQMQDELAQGVTPRISTGTACEVLIADMLGCYKNLTRLYRIEEACEAWHVRDILSLPPEKLNDDRLGRALDTIGENPTLMGDILQVLVLKAAERFGIPLKRFYNDTTAIPVWGERQGNDKVQFGHGGLPGLQQLILNLTILAGPSLPVTAVTDPGNVQGGRVFDRTLKAVAKLTQDEFEIIIDRGILTHLNMHLMLSEKRAFFIGPLKEELCRSWVLDALREAGEKAFTPIAYRSKEEARKGQPSHYEALETAYTFKVELNRRRPGEARKKKGERRFIEHTVRAVIYRDNKKEERDAEHRAKNIAKVESELKELQSKLNKRNLCTVEACQGRVQEIFRGLPELRRAYKVTVGTNAHGAVTLTWEKDEEVLQQAALTDGLFVLLTNHPIEAVDANELLTRYRGRNDIEMSYRFLKGALDLNQIFLRKPGRVDAYCYLKVLAMFVLNLAHWFLTKEGQKKMTPQKLQEVLGNTTIVEQRLEPFGIRHFVGTNVTEPIRNLIDLFHLPDPVTIVEAINAAVDYHQVLNQWSQKALRSCC</sequence>
<comment type="caution">
    <text evidence="3">The sequence shown here is derived from an EMBL/GenBank/DDBJ whole genome shotgun (WGS) entry which is preliminary data.</text>
</comment>
<dbReference type="InterPro" id="IPR025457">
    <property type="entry name" value="DUF4277"/>
</dbReference>
<dbReference type="InterPro" id="IPR012337">
    <property type="entry name" value="RNaseH-like_sf"/>
</dbReference>
<dbReference type="SUPFAM" id="SSF53098">
    <property type="entry name" value="Ribonuclease H-like"/>
    <property type="match status" value="1"/>
</dbReference>
<dbReference type="PANTHER" id="PTHR34614">
    <property type="match status" value="1"/>
</dbReference>
<dbReference type="NCBIfam" id="NF033559">
    <property type="entry name" value="transpos_IS1634"/>
    <property type="match status" value="1"/>
</dbReference>
<evidence type="ECO:0000259" key="1">
    <source>
        <dbReference type="Pfam" id="PF01609"/>
    </source>
</evidence>
<evidence type="ECO:0000313" key="4">
    <source>
        <dbReference type="Proteomes" id="UP000239430"/>
    </source>
</evidence>
<name>A0A9X7P6D1_9FIRM</name>
<evidence type="ECO:0008006" key="5">
    <source>
        <dbReference type="Google" id="ProtNLM"/>
    </source>
</evidence>
<dbReference type="InterPro" id="IPR047654">
    <property type="entry name" value="IS1634_transpos"/>
</dbReference>
<organism evidence="3 4">
    <name type="scientific">Neomoorella stamsii</name>
    <dbReference type="NCBI Taxonomy" id="1266720"/>
    <lineage>
        <taxon>Bacteria</taxon>
        <taxon>Bacillati</taxon>
        <taxon>Bacillota</taxon>
        <taxon>Clostridia</taxon>
        <taxon>Neomoorellales</taxon>
        <taxon>Neomoorellaceae</taxon>
        <taxon>Neomoorella</taxon>
    </lineage>
</organism>